<accession>A0A2V3ZHF4</accession>
<feature type="domain" description="Glycosyltransferase subfamily 4-like N-terminal" evidence="1">
    <location>
        <begin position="18"/>
        <end position="167"/>
    </location>
</feature>
<comment type="caution">
    <text evidence="2">The sequence shown here is derived from an EMBL/GenBank/DDBJ whole genome shotgun (WGS) entry which is preliminary data.</text>
</comment>
<dbReference type="GO" id="GO:0016757">
    <property type="term" value="F:glycosyltransferase activity"/>
    <property type="evidence" value="ECO:0007669"/>
    <property type="project" value="UniProtKB-ARBA"/>
</dbReference>
<dbReference type="Gene3D" id="3.40.50.2000">
    <property type="entry name" value="Glycogen Phosphorylase B"/>
    <property type="match status" value="2"/>
</dbReference>
<sequence>MQPKVLIITDRSDLAETQLIIGLAALPLPVTVMANDTGPNYRLLLDAGVRAIPLRLAGRFDRSGTRAIRRELESGGYTVIYGFNPRAIACGLRASRGLKVKVMGYRGVIGNVGLLKPESWITFLHPRLDRVVCVSRAVQRYFESLGWGPFKLREGKAVTIYKGHDLSWYEAPPADLDSFKFPAGAFVVACIGRDRPGKGFATLIEAMEHVPETSPLHLLLVGELQGNPDLARRVETSRHRDRIHFAGFRNDAPQVAGACSALVLPSESEGLPRVVIEAMAYSRPVVVTEVGGMPELVDDGVEGFVVPVRHPQALAQALVRLANDPELATWMGECGRQRIERDFSIESTIRQTASLIQELTDELKV</sequence>
<dbReference type="CDD" id="cd03801">
    <property type="entry name" value="GT4_PimA-like"/>
    <property type="match status" value="1"/>
</dbReference>
<dbReference type="SUPFAM" id="SSF53756">
    <property type="entry name" value="UDP-Glycosyltransferase/glycogen phosphorylase"/>
    <property type="match status" value="1"/>
</dbReference>
<dbReference type="InterPro" id="IPR028098">
    <property type="entry name" value="Glyco_trans_4-like_N"/>
</dbReference>
<name>A0A2V3ZHF4_9GAMM</name>
<dbReference type="Proteomes" id="UP000253987">
    <property type="component" value="Unassembled WGS sequence"/>
</dbReference>
<organism evidence="2 3">
    <name type="scientific">Marinobacter vulgaris</name>
    <dbReference type="NCBI Taxonomy" id="1928331"/>
    <lineage>
        <taxon>Bacteria</taxon>
        <taxon>Pseudomonadati</taxon>
        <taxon>Pseudomonadota</taxon>
        <taxon>Gammaproteobacteria</taxon>
        <taxon>Pseudomonadales</taxon>
        <taxon>Marinobacteraceae</taxon>
        <taxon>Marinobacter</taxon>
    </lineage>
</organism>
<reference evidence="3" key="1">
    <citation type="submission" date="2018-05" db="EMBL/GenBank/DDBJ databases">
        <authorList>
            <person name="Lu D."/>
        </authorList>
    </citation>
    <scope>NUCLEOTIDE SEQUENCE [LARGE SCALE GENOMIC DNA]</scope>
    <source>
        <strain evidence="3">F01</strain>
    </source>
</reference>
<dbReference type="PANTHER" id="PTHR12526">
    <property type="entry name" value="GLYCOSYLTRANSFERASE"/>
    <property type="match status" value="1"/>
</dbReference>
<protein>
    <submittedName>
        <fullName evidence="2">Glycosyltransferase family 1 protein</fullName>
    </submittedName>
</protein>
<dbReference type="AlphaFoldDB" id="A0A2V3ZHF4"/>
<dbReference type="EMBL" id="QFWX01000007">
    <property type="protein sequence ID" value="PXX89316.1"/>
    <property type="molecule type" value="Genomic_DNA"/>
</dbReference>
<evidence type="ECO:0000313" key="2">
    <source>
        <dbReference type="EMBL" id="PXX89316.1"/>
    </source>
</evidence>
<gene>
    <name evidence="2" type="ORF">DIT71_15555</name>
</gene>
<evidence type="ECO:0000259" key="1">
    <source>
        <dbReference type="Pfam" id="PF13439"/>
    </source>
</evidence>
<dbReference type="PANTHER" id="PTHR12526:SF630">
    <property type="entry name" value="GLYCOSYLTRANSFERASE"/>
    <property type="match status" value="1"/>
</dbReference>
<dbReference type="Pfam" id="PF13439">
    <property type="entry name" value="Glyco_transf_4"/>
    <property type="match status" value="1"/>
</dbReference>
<keyword evidence="2" id="KW-0808">Transferase</keyword>
<keyword evidence="3" id="KW-1185">Reference proteome</keyword>
<reference evidence="2 3" key="2">
    <citation type="submission" date="2018-06" db="EMBL/GenBank/DDBJ databases">
        <title>Marinobactersediminissp. nov, a moderately halophilic bacterium isolated from marine solar saltern.</title>
        <authorList>
            <person name="Zhang Y."/>
        </authorList>
    </citation>
    <scope>NUCLEOTIDE SEQUENCE [LARGE SCALE GENOMIC DNA]</scope>
    <source>
        <strain evidence="2 3">F01</strain>
    </source>
</reference>
<dbReference type="RefSeq" id="WP_114614149.1">
    <property type="nucleotide sequence ID" value="NZ_QFWX01000007.1"/>
</dbReference>
<proteinExistence type="predicted"/>
<dbReference type="Pfam" id="PF13692">
    <property type="entry name" value="Glyco_trans_1_4"/>
    <property type="match status" value="1"/>
</dbReference>
<dbReference type="OrthoDB" id="9775208at2"/>
<evidence type="ECO:0000313" key="3">
    <source>
        <dbReference type="Proteomes" id="UP000253987"/>
    </source>
</evidence>